<reference evidence="6 7" key="1">
    <citation type="submission" date="2016-10" db="EMBL/GenBank/DDBJ databases">
        <authorList>
            <person name="de Groot N.N."/>
        </authorList>
    </citation>
    <scope>NUCLEOTIDE SEQUENCE [LARGE SCALE GENOMIC DNA]</scope>
    <source>
        <strain evidence="6 7">DSM 21035</strain>
    </source>
</reference>
<comment type="similarity">
    <text evidence="1 5">Belongs to the KptA/TPT1 family.</text>
</comment>
<evidence type="ECO:0000313" key="6">
    <source>
        <dbReference type="EMBL" id="SEQ11943.1"/>
    </source>
</evidence>
<evidence type="ECO:0000256" key="3">
    <source>
        <dbReference type="ARBA" id="ARBA00023027"/>
    </source>
</evidence>
<dbReference type="Gene3D" id="1.10.10.970">
    <property type="entry name" value="RNA 2'-phosphotransferase, Tpt1/KptA family, N-terminal domain"/>
    <property type="match status" value="1"/>
</dbReference>
<dbReference type="Pfam" id="PF01885">
    <property type="entry name" value="PTS_2-RNA"/>
    <property type="match status" value="1"/>
</dbReference>
<dbReference type="SUPFAM" id="SSF56399">
    <property type="entry name" value="ADP-ribosylation"/>
    <property type="match status" value="1"/>
</dbReference>
<name>A0A1H9DGN4_9FLAO</name>
<dbReference type="InterPro" id="IPR042080">
    <property type="entry name" value="RNA_2'-PTrans_N"/>
</dbReference>
<protein>
    <recommendedName>
        <fullName evidence="5">Probable RNA 2'-phosphotransferase</fullName>
        <ecNumber evidence="5">2.7.1.-</ecNumber>
    </recommendedName>
</protein>
<organism evidence="6 7">
    <name type="scientific">Hyunsoonleella jejuensis</name>
    <dbReference type="NCBI Taxonomy" id="419940"/>
    <lineage>
        <taxon>Bacteria</taxon>
        <taxon>Pseudomonadati</taxon>
        <taxon>Bacteroidota</taxon>
        <taxon>Flavobacteriia</taxon>
        <taxon>Flavobacteriales</taxon>
        <taxon>Flavobacteriaceae</taxon>
    </lineage>
</organism>
<dbReference type="EMBL" id="FOFN01000001">
    <property type="protein sequence ID" value="SEQ11943.1"/>
    <property type="molecule type" value="Genomic_DNA"/>
</dbReference>
<sequence>MISEKQQTHISKFLSLVLRHKPETIGIQLDQNGWTDIKELIEKSNKYGIQFDRETLNHIVATNSKKRFAFNDKLNKIRASQGHSVEIELGYKNQKPPEILYHGTSEKSVDSIQEKGLEKRNRQHVHLSSDTETAIKVGQRHGKPFLFEILAEKMYNDNFEFYISENGVWLTDNVPTKYLKIKNNSR</sequence>
<dbReference type="AlphaFoldDB" id="A0A1H9DGN4"/>
<dbReference type="Gene3D" id="3.20.170.30">
    <property type="match status" value="1"/>
</dbReference>
<evidence type="ECO:0000256" key="4">
    <source>
        <dbReference type="ARBA" id="ARBA00025212"/>
    </source>
</evidence>
<dbReference type="HAMAP" id="MF_00299">
    <property type="entry name" value="KptA"/>
    <property type="match status" value="1"/>
</dbReference>
<keyword evidence="7" id="KW-1185">Reference proteome</keyword>
<comment type="function">
    <text evidence="4 5">Removes the 2'-phosphate from RNA via an intermediate in which the phosphate is ADP-ribosylated by NAD followed by a presumed transesterification to release the RNA and generate ADP-ribose 1''-2''-cyclic phosphate (APPR&gt;P). May function as an ADP-ribosylase.</text>
</comment>
<dbReference type="InterPro" id="IPR022928">
    <property type="entry name" value="RNA_2'-PTrans_KptA"/>
</dbReference>
<evidence type="ECO:0000313" key="7">
    <source>
        <dbReference type="Proteomes" id="UP000198999"/>
    </source>
</evidence>
<evidence type="ECO:0000256" key="5">
    <source>
        <dbReference type="HAMAP-Rule" id="MF_00299"/>
    </source>
</evidence>
<gene>
    <name evidence="5" type="primary">kptA</name>
    <name evidence="6" type="ORF">SAMN05421824_1214</name>
</gene>
<evidence type="ECO:0000256" key="2">
    <source>
        <dbReference type="ARBA" id="ARBA00022679"/>
    </source>
</evidence>
<dbReference type="Proteomes" id="UP000198999">
    <property type="component" value="Unassembled WGS sequence"/>
</dbReference>
<dbReference type="STRING" id="419940.SAMN05421824_1214"/>
<evidence type="ECO:0000256" key="1">
    <source>
        <dbReference type="ARBA" id="ARBA00009836"/>
    </source>
</evidence>
<accession>A0A1H9DGN4</accession>
<dbReference type="GO" id="GO:0000215">
    <property type="term" value="F:tRNA 2'-phosphotransferase activity"/>
    <property type="evidence" value="ECO:0007669"/>
    <property type="project" value="TreeGrafter"/>
</dbReference>
<dbReference type="InterPro" id="IPR042081">
    <property type="entry name" value="RNA_2'-PTrans_C"/>
</dbReference>
<dbReference type="GO" id="GO:0006388">
    <property type="term" value="P:tRNA splicing, via endonucleolytic cleavage and ligation"/>
    <property type="evidence" value="ECO:0007669"/>
    <property type="project" value="UniProtKB-UniRule"/>
</dbReference>
<dbReference type="EC" id="2.7.1.-" evidence="5"/>
<keyword evidence="3 5" id="KW-0520">NAD</keyword>
<keyword evidence="2 5" id="KW-0808">Transferase</keyword>
<dbReference type="InterPro" id="IPR002745">
    <property type="entry name" value="Ptrans_KptA/Tpt1"/>
</dbReference>
<proteinExistence type="inferred from homology"/>
<dbReference type="GO" id="GO:0003950">
    <property type="term" value="F:NAD+ poly-ADP-ribosyltransferase activity"/>
    <property type="evidence" value="ECO:0007669"/>
    <property type="project" value="InterPro"/>
</dbReference>
<dbReference type="NCBIfam" id="NF002014">
    <property type="entry name" value="PRK00819.1-4"/>
    <property type="match status" value="1"/>
</dbReference>
<dbReference type="PANTHER" id="PTHR12684:SF2">
    <property type="entry name" value="TRNA 2'-PHOSPHOTRANSFERASE 1"/>
    <property type="match status" value="1"/>
</dbReference>
<dbReference type="PANTHER" id="PTHR12684">
    <property type="entry name" value="PUTATIVE PHOSPHOTRANSFERASE"/>
    <property type="match status" value="1"/>
</dbReference>